<dbReference type="EMBL" id="OW150024">
    <property type="protein sequence ID" value="CAH2029948.1"/>
    <property type="molecule type" value="Genomic_DNA"/>
</dbReference>
<evidence type="ECO:0000313" key="5">
    <source>
        <dbReference type="EMBL" id="CAH2029948.1"/>
    </source>
</evidence>
<accession>A0ABM9D402</accession>
<gene>
    <name evidence="5" type="primary">ssb</name>
    <name evidence="5" type="ORF">GEAMG1_0126</name>
</gene>
<dbReference type="PIRSF" id="PIRSF002070">
    <property type="entry name" value="SSB"/>
    <property type="match status" value="1"/>
</dbReference>
<reference evidence="5 6" key="1">
    <citation type="submission" date="2022-03" db="EMBL/GenBank/DDBJ databases">
        <authorList>
            <person name="Koch H."/>
        </authorList>
    </citation>
    <scope>NUCLEOTIDE SEQUENCE [LARGE SCALE GENOMIC DNA]</scope>
    <source>
        <strain evidence="5 6">G1</strain>
    </source>
</reference>
<comment type="function">
    <text evidence="2">Plays an important role in DNA replication, recombination and repair. Binds to ssDNA and to an array of partner proteins to recruit them to their sites of action during DNA metabolism.</text>
</comment>
<dbReference type="InterPro" id="IPR012340">
    <property type="entry name" value="NA-bd_OB-fold"/>
</dbReference>
<dbReference type="InterPro" id="IPR011344">
    <property type="entry name" value="ssDNA-bd"/>
</dbReference>
<dbReference type="RefSeq" id="WP_305730925.1">
    <property type="nucleotide sequence ID" value="NZ_OW150024.1"/>
</dbReference>
<comment type="subunit">
    <text evidence="2">Homotetramer.</text>
</comment>
<dbReference type="SUPFAM" id="SSF50249">
    <property type="entry name" value="Nucleic acid-binding proteins"/>
    <property type="match status" value="1"/>
</dbReference>
<dbReference type="PANTHER" id="PTHR10302">
    <property type="entry name" value="SINGLE-STRANDED DNA-BINDING PROTEIN"/>
    <property type="match status" value="1"/>
</dbReference>
<keyword evidence="2" id="KW-0227">DNA damage</keyword>
<protein>
    <recommendedName>
        <fullName evidence="2 3">Single-stranded DNA-binding protein</fullName>
        <shortName evidence="2">SSB</shortName>
    </recommendedName>
</protein>
<evidence type="ECO:0000256" key="4">
    <source>
        <dbReference type="SAM" id="MobiDB-lite"/>
    </source>
</evidence>
<proteinExistence type="inferred from homology"/>
<evidence type="ECO:0000256" key="2">
    <source>
        <dbReference type="HAMAP-Rule" id="MF_00984"/>
    </source>
</evidence>
<feature type="region of interest" description="Disordered" evidence="4">
    <location>
        <begin position="104"/>
        <end position="146"/>
    </location>
</feature>
<feature type="short sequence motif" description="Important for interaction with partner proteins" evidence="2">
    <location>
        <begin position="141"/>
        <end position="146"/>
    </location>
</feature>
<dbReference type="CDD" id="cd04496">
    <property type="entry name" value="SSB_OBF"/>
    <property type="match status" value="1"/>
</dbReference>
<dbReference type="NCBIfam" id="TIGR00621">
    <property type="entry name" value="ssb"/>
    <property type="match status" value="1"/>
</dbReference>
<evidence type="ECO:0000256" key="1">
    <source>
        <dbReference type="ARBA" id="ARBA00023125"/>
    </source>
</evidence>
<keyword evidence="2" id="KW-0235">DNA replication</keyword>
<keyword evidence="2" id="KW-0233">DNA recombination</keyword>
<dbReference type="HAMAP" id="MF_00984">
    <property type="entry name" value="SSB"/>
    <property type="match status" value="1"/>
</dbReference>
<comment type="caution">
    <text evidence="2">Lacks conserved residue(s) required for the propagation of feature annotation.</text>
</comment>
<dbReference type="PANTHER" id="PTHR10302:SF27">
    <property type="entry name" value="SINGLE-STRANDED DNA-BINDING PROTEIN"/>
    <property type="match status" value="1"/>
</dbReference>
<evidence type="ECO:0000313" key="6">
    <source>
        <dbReference type="Proteomes" id="UP001295463"/>
    </source>
</evidence>
<keyword evidence="1 2" id="KW-0238">DNA-binding</keyword>
<dbReference type="Pfam" id="PF00436">
    <property type="entry name" value="SSB"/>
    <property type="match status" value="1"/>
</dbReference>
<evidence type="ECO:0000256" key="3">
    <source>
        <dbReference type="PIRNR" id="PIRNR002070"/>
    </source>
</evidence>
<sequence>MASLNKVMLIGNLGKDPEVRYTTSGQAVASFNLATSERYKNKQSGEWEEKTEWHRVTLWGKLAEIAGEYLAKGKTVYIEGRLQTRKWTDRDGNDRYTTEIVGDRMQMLGGRNEGSAGGGRRGDAGGVADTAVSYDEPPFQDDDIPF</sequence>
<organism evidence="5 6">
    <name type="scientific">Trichlorobacter ammonificans</name>
    <dbReference type="NCBI Taxonomy" id="2916410"/>
    <lineage>
        <taxon>Bacteria</taxon>
        <taxon>Pseudomonadati</taxon>
        <taxon>Thermodesulfobacteriota</taxon>
        <taxon>Desulfuromonadia</taxon>
        <taxon>Geobacterales</taxon>
        <taxon>Geobacteraceae</taxon>
        <taxon>Trichlorobacter</taxon>
    </lineage>
</organism>
<dbReference type="InterPro" id="IPR000424">
    <property type="entry name" value="Primosome_PriB/ssb"/>
</dbReference>
<name>A0ABM9D402_9BACT</name>
<dbReference type="PROSITE" id="PS50935">
    <property type="entry name" value="SSB"/>
    <property type="match status" value="1"/>
</dbReference>
<dbReference type="Gene3D" id="2.40.50.140">
    <property type="entry name" value="Nucleic acid-binding proteins"/>
    <property type="match status" value="1"/>
</dbReference>
<dbReference type="Proteomes" id="UP001295463">
    <property type="component" value="Chromosome"/>
</dbReference>
<keyword evidence="2" id="KW-0234">DNA repair</keyword>
<keyword evidence="6" id="KW-1185">Reference proteome</keyword>